<gene>
    <name evidence="2" type="ORF">F0U44_08225</name>
</gene>
<dbReference type="EMBL" id="VUJV01000003">
    <property type="protein sequence ID" value="KAA1418490.1"/>
    <property type="molecule type" value="Genomic_DNA"/>
</dbReference>
<dbReference type="Pfam" id="PF13400">
    <property type="entry name" value="Tad"/>
    <property type="match status" value="1"/>
</dbReference>
<reference evidence="2 3" key="1">
    <citation type="submission" date="2019-09" db="EMBL/GenBank/DDBJ databases">
        <title>Nocardioides panacisoli sp. nov., isolated from the soil of a ginseng field.</title>
        <authorList>
            <person name="Cho C."/>
        </authorList>
    </citation>
    <scope>NUCLEOTIDE SEQUENCE [LARGE SCALE GENOMIC DNA]</scope>
    <source>
        <strain evidence="2 3">BN130099</strain>
    </source>
</reference>
<organism evidence="2 3">
    <name type="scientific">Nocardioides humilatus</name>
    <dbReference type="NCBI Taxonomy" id="2607660"/>
    <lineage>
        <taxon>Bacteria</taxon>
        <taxon>Bacillati</taxon>
        <taxon>Actinomycetota</taxon>
        <taxon>Actinomycetes</taxon>
        <taxon>Propionibacteriales</taxon>
        <taxon>Nocardioidaceae</taxon>
        <taxon>Nocardioides</taxon>
    </lineage>
</organism>
<evidence type="ECO:0000313" key="2">
    <source>
        <dbReference type="EMBL" id="KAA1418490.1"/>
    </source>
</evidence>
<accession>A0A5B1LFD6</accession>
<feature type="domain" description="Putative Flp pilus-assembly TadG-like N-terminal" evidence="1">
    <location>
        <begin position="14"/>
        <end position="56"/>
    </location>
</feature>
<comment type="caution">
    <text evidence="2">The sequence shown here is derived from an EMBL/GenBank/DDBJ whole genome shotgun (WGS) entry which is preliminary data.</text>
</comment>
<keyword evidence="3" id="KW-1185">Reference proteome</keyword>
<dbReference type="AlphaFoldDB" id="A0A5B1LFD6"/>
<evidence type="ECO:0000259" key="1">
    <source>
        <dbReference type="Pfam" id="PF13400"/>
    </source>
</evidence>
<reference evidence="2 3" key="2">
    <citation type="submission" date="2019-09" db="EMBL/GenBank/DDBJ databases">
        <authorList>
            <person name="Jin C."/>
        </authorList>
    </citation>
    <scope>NUCLEOTIDE SEQUENCE [LARGE SCALE GENOMIC DNA]</scope>
    <source>
        <strain evidence="2 3">BN130099</strain>
    </source>
</reference>
<protein>
    <recommendedName>
        <fullName evidence="1">Putative Flp pilus-assembly TadG-like N-terminal domain-containing protein</fullName>
    </recommendedName>
</protein>
<evidence type="ECO:0000313" key="3">
    <source>
        <dbReference type="Proteomes" id="UP000325003"/>
    </source>
</evidence>
<dbReference type="Proteomes" id="UP000325003">
    <property type="component" value="Unassembled WGS sequence"/>
</dbReference>
<sequence length="581" mass="59368">MWRSLCRAKRDERGAVAVFTAAMMVILLPVSALAIDLGMERVTRADLQALADVVALDLARELTGKTQAQLAAEGNFASSSSAVRKSAARNGNDLLGNDLSMNVDWGSYVSGVWNTATDPPTGVKVTATADTDYSFKGGEGAVTRTAYAVASSSACYRMGTFVAAVNSGDSTVLSPLNGLFGANLTLVSYQALAAAKIKLGDIAAVSSIGSPTALLTGTVNYTTLLNAMVTVLSNQGGNSVAVGALNQIVGGSGTVGAINLGNVLHVAPTDTAALAMDLDVLDIVGSARLANGNYFLEVPNIQGQVPGIGNQFSGGLTLISAAQLACGRPNLPESQAKNSQLSGNLAVDFINLPSLSIPQFATLLTEKGTGTIAVNLADGTGQLVSPPDVHCGAATVADPHSMSVRVQTLPASYSLSADLVVNGDVKILDLVGIGLTSLLLSLGLPILGNGKLAIHVEVNLTVSTAAAATTSTANLRLPPNDTTPVQTGTSVLLPTSIVPRIDKVTIGGGLAPILSSTSLTNKIINELINANNGFVQKTLYPFIDNINNQFIGPVARMVGLRFGGADVYAVGATCAQPALWG</sequence>
<proteinExistence type="predicted"/>
<dbReference type="InterPro" id="IPR028087">
    <property type="entry name" value="Tad_N"/>
</dbReference>
<name>A0A5B1LFD6_9ACTN</name>